<feature type="domain" description="Calcineurin-like phosphoesterase" evidence="2">
    <location>
        <begin position="124"/>
        <end position="330"/>
    </location>
</feature>
<reference evidence="3" key="1">
    <citation type="submission" date="2021-06" db="EMBL/GenBank/DDBJ databases">
        <authorList>
            <person name="Kallberg Y."/>
            <person name="Tangrot J."/>
            <person name="Rosling A."/>
        </authorList>
    </citation>
    <scope>NUCLEOTIDE SEQUENCE</scope>
    <source>
        <strain evidence="3">AZ414A</strain>
    </source>
</reference>
<dbReference type="GO" id="GO:0005737">
    <property type="term" value="C:cytoplasm"/>
    <property type="evidence" value="ECO:0007669"/>
    <property type="project" value="TreeGrafter"/>
</dbReference>
<dbReference type="GO" id="GO:0006798">
    <property type="term" value="P:polyphosphate catabolic process"/>
    <property type="evidence" value="ECO:0007669"/>
    <property type="project" value="TreeGrafter"/>
</dbReference>
<dbReference type="InterPro" id="IPR029052">
    <property type="entry name" value="Metallo-depent_PP-like"/>
</dbReference>
<accession>A0A9N8Z8Z9</accession>
<comment type="caution">
    <text evidence="3">The sequence shown here is derived from an EMBL/GenBank/DDBJ whole genome shotgun (WGS) entry which is preliminary data.</text>
</comment>
<dbReference type="AlphaFoldDB" id="A0A9N8Z8Z9"/>
<dbReference type="SUPFAM" id="SSF56300">
    <property type="entry name" value="Metallo-dependent phosphatases"/>
    <property type="match status" value="1"/>
</dbReference>
<dbReference type="CDD" id="cd00144">
    <property type="entry name" value="MPP_PPP_family"/>
    <property type="match status" value="1"/>
</dbReference>
<organism evidence="3 4">
    <name type="scientific">Diversispora eburnea</name>
    <dbReference type="NCBI Taxonomy" id="1213867"/>
    <lineage>
        <taxon>Eukaryota</taxon>
        <taxon>Fungi</taxon>
        <taxon>Fungi incertae sedis</taxon>
        <taxon>Mucoromycota</taxon>
        <taxon>Glomeromycotina</taxon>
        <taxon>Glomeromycetes</taxon>
        <taxon>Diversisporales</taxon>
        <taxon>Diversisporaceae</taxon>
        <taxon>Diversispora</taxon>
    </lineage>
</organism>
<evidence type="ECO:0000259" key="2">
    <source>
        <dbReference type="Pfam" id="PF00149"/>
    </source>
</evidence>
<feature type="transmembrane region" description="Helical" evidence="1">
    <location>
        <begin position="7"/>
        <end position="29"/>
    </location>
</feature>
<evidence type="ECO:0000313" key="4">
    <source>
        <dbReference type="Proteomes" id="UP000789706"/>
    </source>
</evidence>
<dbReference type="Pfam" id="PF00149">
    <property type="entry name" value="Metallophos"/>
    <property type="match status" value="1"/>
</dbReference>
<evidence type="ECO:0000256" key="1">
    <source>
        <dbReference type="SAM" id="Phobius"/>
    </source>
</evidence>
<name>A0A9N8Z8Z9_9GLOM</name>
<dbReference type="PANTHER" id="PTHR42850">
    <property type="entry name" value="METALLOPHOSPHOESTERASE"/>
    <property type="match status" value="1"/>
</dbReference>
<dbReference type="InterPro" id="IPR004843">
    <property type="entry name" value="Calcineurin-like_PHP"/>
</dbReference>
<keyword evidence="1" id="KW-1133">Transmembrane helix</keyword>
<keyword evidence="1" id="KW-0472">Membrane</keyword>
<dbReference type="Proteomes" id="UP000789706">
    <property type="component" value="Unassembled WGS sequence"/>
</dbReference>
<keyword evidence="4" id="KW-1185">Reference proteome</keyword>
<dbReference type="GO" id="GO:0000298">
    <property type="term" value="F:endopolyphosphatase activity"/>
    <property type="evidence" value="ECO:0007669"/>
    <property type="project" value="TreeGrafter"/>
</dbReference>
<proteinExistence type="predicted"/>
<protein>
    <submittedName>
        <fullName evidence="3">1751_t:CDS:1</fullName>
    </submittedName>
</protein>
<dbReference type="InterPro" id="IPR050126">
    <property type="entry name" value="Ap4A_hydrolase"/>
</dbReference>
<dbReference type="PRINTS" id="PR00114">
    <property type="entry name" value="STPHPHTASE"/>
</dbReference>
<dbReference type="OrthoDB" id="10267127at2759"/>
<dbReference type="Gene3D" id="3.60.21.10">
    <property type="match status" value="1"/>
</dbReference>
<dbReference type="PANTHER" id="PTHR42850:SF4">
    <property type="entry name" value="ZINC-DEPENDENT ENDOPOLYPHOSPHATASE"/>
    <property type="match status" value="1"/>
</dbReference>
<keyword evidence="1" id="KW-0812">Transmembrane</keyword>
<gene>
    <name evidence="3" type="ORF">DEBURN_LOCUS3715</name>
</gene>
<dbReference type="InterPro" id="IPR006186">
    <property type="entry name" value="Ser/Thr-sp_prot-phosphatase"/>
</dbReference>
<dbReference type="EMBL" id="CAJVPK010000244">
    <property type="protein sequence ID" value="CAG8482001.1"/>
    <property type="molecule type" value="Genomic_DNA"/>
</dbReference>
<sequence>MSNIKLIGIFVLSFCFLLTLYFNIIPYSFNEDISNIEEPKSSKTSVETINSEIINSDPQTINSDSSQIEITSEQFEQFPTPQTINPINPESPLPTEYNSSSLESILSLIPPYTFYTALENSKNLIFIGDVHGALSELRDLLRLINYDNTKDHLIFVGDLVAKGPNSIEVVEYIKNLSEKGDVSCVRGNHDHKVLRSKVFLNAFDSNNIKLDEDAYYNILEELNVKQEHLDLARNIDEASYEFLLSCPIIIEIPEESLYVVHAGLLPNIPIEEQNPDDIMTMRNIKSNGQPTDKKKPGKPWTDIWNLYQKSSDNPKYIIYGHDASRGLTIKDYSFGLDSRCVTGEDLTALLWSKDKTLMSIFY</sequence>
<evidence type="ECO:0000313" key="3">
    <source>
        <dbReference type="EMBL" id="CAG8482001.1"/>
    </source>
</evidence>
<dbReference type="GO" id="GO:0016791">
    <property type="term" value="F:phosphatase activity"/>
    <property type="evidence" value="ECO:0007669"/>
    <property type="project" value="TreeGrafter"/>
</dbReference>